<evidence type="ECO:0008006" key="5">
    <source>
        <dbReference type="Google" id="ProtNLM"/>
    </source>
</evidence>
<evidence type="ECO:0000313" key="3">
    <source>
        <dbReference type="EMBL" id="GAA5502023.1"/>
    </source>
</evidence>
<dbReference type="InterPro" id="IPR029060">
    <property type="entry name" value="PIN-like_dom_sf"/>
</dbReference>
<dbReference type="RefSeq" id="WP_353541994.1">
    <property type="nucleotide sequence ID" value="NZ_BAABRN010000017.1"/>
</dbReference>
<feature type="domain" description="PIN" evidence="1">
    <location>
        <begin position="6"/>
        <end position="113"/>
    </location>
</feature>
<protein>
    <recommendedName>
        <fullName evidence="5">PIN domain-containing protein</fullName>
    </recommendedName>
</protein>
<evidence type="ECO:0000259" key="1">
    <source>
        <dbReference type="Pfam" id="PF13470"/>
    </source>
</evidence>
<evidence type="ECO:0000313" key="4">
    <source>
        <dbReference type="Proteomes" id="UP001458946"/>
    </source>
</evidence>
<dbReference type="SUPFAM" id="SSF88723">
    <property type="entry name" value="PIN domain-like"/>
    <property type="match status" value="1"/>
</dbReference>
<keyword evidence="4" id="KW-1185">Reference proteome</keyword>
<dbReference type="Proteomes" id="UP001458946">
    <property type="component" value="Unassembled WGS sequence"/>
</dbReference>
<accession>A0ABP9VD81</accession>
<dbReference type="InterPro" id="IPR002716">
    <property type="entry name" value="PIN_dom"/>
</dbReference>
<proteinExistence type="predicted"/>
<organism evidence="3 4">
    <name type="scientific">Deinococcus xinjiangensis</name>
    <dbReference type="NCBI Taxonomy" id="457454"/>
    <lineage>
        <taxon>Bacteria</taxon>
        <taxon>Thermotogati</taxon>
        <taxon>Deinococcota</taxon>
        <taxon>Deinococci</taxon>
        <taxon>Deinococcales</taxon>
        <taxon>Deinococcaceae</taxon>
        <taxon>Deinococcus</taxon>
    </lineage>
</organism>
<dbReference type="EMBL" id="BAABRN010000017">
    <property type="protein sequence ID" value="GAA5502023.1"/>
    <property type="molecule type" value="Genomic_DNA"/>
</dbReference>
<dbReference type="Pfam" id="PF13470">
    <property type="entry name" value="PIN_3"/>
    <property type="match status" value="1"/>
</dbReference>
<name>A0ABP9VD81_9DEIO</name>
<feature type="domain" description="VapC50 C-terminal" evidence="2">
    <location>
        <begin position="130"/>
        <end position="180"/>
    </location>
</feature>
<sequence>MNAPIVVLDANVLFPSLTRNLLMHFAVSGLIAARWTDEIHAEWTRNLLAKQPNLLPERVARTLQYMQNALPDATITNYEPLVMALKLPDPDDRHVLAAAIHAEAEALITLNTKDFPEETLRPHGIVAFTPDQLTAKLLLERPNPTCEAVQALRESFSRPPYSPSEFADRLRGVGLHAAASCST</sequence>
<gene>
    <name evidence="3" type="ORF">Dxin01_01762</name>
</gene>
<reference evidence="3 4" key="1">
    <citation type="submission" date="2024-02" db="EMBL/GenBank/DDBJ databases">
        <title>Deinococcus xinjiangensis NBRC 107630.</title>
        <authorList>
            <person name="Ichikawa N."/>
            <person name="Katano-Makiyama Y."/>
            <person name="Hidaka K."/>
        </authorList>
    </citation>
    <scope>NUCLEOTIDE SEQUENCE [LARGE SCALE GENOMIC DNA]</scope>
    <source>
        <strain evidence="3 4">NBRC 107630</strain>
    </source>
</reference>
<dbReference type="Pfam" id="PF26343">
    <property type="entry name" value="VapC50_C"/>
    <property type="match status" value="1"/>
</dbReference>
<dbReference type="InterPro" id="IPR058652">
    <property type="entry name" value="VapC50_C"/>
</dbReference>
<evidence type="ECO:0000259" key="2">
    <source>
        <dbReference type="Pfam" id="PF26343"/>
    </source>
</evidence>
<comment type="caution">
    <text evidence="3">The sequence shown here is derived from an EMBL/GenBank/DDBJ whole genome shotgun (WGS) entry which is preliminary data.</text>
</comment>